<proteinExistence type="predicted"/>
<keyword evidence="2" id="KW-0575">Peroxidase</keyword>
<keyword evidence="3" id="KW-1185">Reference proteome</keyword>
<evidence type="ECO:0000313" key="2">
    <source>
        <dbReference type="EMBL" id="MFC4059967.1"/>
    </source>
</evidence>
<dbReference type="Proteomes" id="UP001595850">
    <property type="component" value="Unassembled WGS sequence"/>
</dbReference>
<dbReference type="RefSeq" id="WP_377288688.1">
    <property type="nucleotide sequence ID" value="NZ_JBHSBM010000017.1"/>
</dbReference>
<dbReference type="InterPro" id="IPR000866">
    <property type="entry name" value="AhpC/TSA"/>
</dbReference>
<feature type="domain" description="Thioredoxin" evidence="1">
    <location>
        <begin position="47"/>
        <end position="184"/>
    </location>
</feature>
<sequence length="184" mass="19412">MAILVAAVSLIGALCLLNLLLAIGIIRRLRGQSGPPPSAELPPAKIVPVGSTPAPFAVKLTNGDTFSSDDLREWTIVAFFSDTCPACKEGLPAFSRMAKTLHRDDQTIVSVVVGEDETSADLVRALETVGAVAVEPLDGPLARAFQAQQFPSLCLLNASGTVVATGWDLDSLLKPRPEDIRLPV</sequence>
<gene>
    <name evidence="2" type="ORF">ACFOWE_16805</name>
</gene>
<evidence type="ECO:0000313" key="3">
    <source>
        <dbReference type="Proteomes" id="UP001595850"/>
    </source>
</evidence>
<dbReference type="PROSITE" id="PS51352">
    <property type="entry name" value="THIOREDOXIN_2"/>
    <property type="match status" value="1"/>
</dbReference>
<name>A0ABV8IAF2_9ACTN</name>
<dbReference type="PROSITE" id="PS00194">
    <property type="entry name" value="THIOREDOXIN_1"/>
    <property type="match status" value="1"/>
</dbReference>
<dbReference type="Gene3D" id="3.40.30.10">
    <property type="entry name" value="Glutaredoxin"/>
    <property type="match status" value="1"/>
</dbReference>
<reference evidence="3" key="1">
    <citation type="journal article" date="2019" name="Int. J. Syst. Evol. Microbiol.">
        <title>The Global Catalogue of Microorganisms (GCM) 10K type strain sequencing project: providing services to taxonomists for standard genome sequencing and annotation.</title>
        <authorList>
            <consortium name="The Broad Institute Genomics Platform"/>
            <consortium name="The Broad Institute Genome Sequencing Center for Infectious Disease"/>
            <person name="Wu L."/>
            <person name="Ma J."/>
        </authorList>
    </citation>
    <scope>NUCLEOTIDE SEQUENCE [LARGE SCALE GENOMIC DNA]</scope>
    <source>
        <strain evidence="3">TBRC 4489</strain>
    </source>
</reference>
<dbReference type="EC" id="1.11.1.24" evidence="2"/>
<evidence type="ECO:0000259" key="1">
    <source>
        <dbReference type="PROSITE" id="PS51352"/>
    </source>
</evidence>
<dbReference type="GO" id="GO:0140824">
    <property type="term" value="F:thioredoxin-dependent peroxiredoxin activity"/>
    <property type="evidence" value="ECO:0007669"/>
    <property type="project" value="UniProtKB-EC"/>
</dbReference>
<dbReference type="EMBL" id="JBHSBM010000017">
    <property type="protein sequence ID" value="MFC4059967.1"/>
    <property type="molecule type" value="Genomic_DNA"/>
</dbReference>
<dbReference type="CDD" id="cd02966">
    <property type="entry name" value="TlpA_like_family"/>
    <property type="match status" value="1"/>
</dbReference>
<dbReference type="InterPro" id="IPR017937">
    <property type="entry name" value="Thioredoxin_CS"/>
</dbReference>
<dbReference type="Pfam" id="PF00578">
    <property type="entry name" value="AhpC-TSA"/>
    <property type="match status" value="1"/>
</dbReference>
<organism evidence="2 3">
    <name type="scientific">Planomonospora corallina</name>
    <dbReference type="NCBI Taxonomy" id="1806052"/>
    <lineage>
        <taxon>Bacteria</taxon>
        <taxon>Bacillati</taxon>
        <taxon>Actinomycetota</taxon>
        <taxon>Actinomycetes</taxon>
        <taxon>Streptosporangiales</taxon>
        <taxon>Streptosporangiaceae</taxon>
        <taxon>Planomonospora</taxon>
    </lineage>
</organism>
<accession>A0ABV8IAF2</accession>
<comment type="caution">
    <text evidence="2">The sequence shown here is derived from an EMBL/GenBank/DDBJ whole genome shotgun (WGS) entry which is preliminary data.</text>
</comment>
<dbReference type="InterPro" id="IPR013766">
    <property type="entry name" value="Thioredoxin_domain"/>
</dbReference>
<dbReference type="SUPFAM" id="SSF52833">
    <property type="entry name" value="Thioredoxin-like"/>
    <property type="match status" value="1"/>
</dbReference>
<dbReference type="InterPro" id="IPR036249">
    <property type="entry name" value="Thioredoxin-like_sf"/>
</dbReference>
<keyword evidence="2" id="KW-0560">Oxidoreductase</keyword>
<protein>
    <submittedName>
        <fullName evidence="2">Peroxiredoxin family protein</fullName>
        <ecNumber evidence="2">1.11.1.24</ecNumber>
    </submittedName>
</protein>